<evidence type="ECO:0000256" key="5">
    <source>
        <dbReference type="ARBA" id="ARBA00022989"/>
    </source>
</evidence>
<dbReference type="Pfam" id="PF05977">
    <property type="entry name" value="MFS_3"/>
    <property type="match status" value="1"/>
</dbReference>
<dbReference type="InterPro" id="IPR036259">
    <property type="entry name" value="MFS_trans_sf"/>
</dbReference>
<evidence type="ECO:0000313" key="9">
    <source>
        <dbReference type="EMBL" id="MBL0740446.1"/>
    </source>
</evidence>
<evidence type="ECO:0000256" key="4">
    <source>
        <dbReference type="ARBA" id="ARBA00022692"/>
    </source>
</evidence>
<evidence type="ECO:0000313" key="10">
    <source>
        <dbReference type="Proteomes" id="UP000613030"/>
    </source>
</evidence>
<feature type="transmembrane region" description="Helical" evidence="7">
    <location>
        <begin position="106"/>
        <end position="124"/>
    </location>
</feature>
<evidence type="ECO:0000256" key="6">
    <source>
        <dbReference type="ARBA" id="ARBA00023136"/>
    </source>
</evidence>
<dbReference type="SUPFAM" id="SSF103473">
    <property type="entry name" value="MFS general substrate transporter"/>
    <property type="match status" value="1"/>
</dbReference>
<feature type="transmembrane region" description="Helical" evidence="7">
    <location>
        <begin position="314"/>
        <end position="336"/>
    </location>
</feature>
<feature type="transmembrane region" description="Helical" evidence="7">
    <location>
        <begin position="80"/>
        <end position="100"/>
    </location>
</feature>
<reference evidence="9 10" key="1">
    <citation type="submission" date="2021-01" db="EMBL/GenBank/DDBJ databases">
        <title>Chryseolinea sp. Jin1 Genome sequencing and assembly.</title>
        <authorList>
            <person name="Kim I."/>
        </authorList>
    </citation>
    <scope>NUCLEOTIDE SEQUENCE [LARGE SCALE GENOMIC DNA]</scope>
    <source>
        <strain evidence="9 10">Jin1</strain>
    </source>
</reference>
<keyword evidence="5 7" id="KW-1133">Transmembrane helix</keyword>
<dbReference type="InterPro" id="IPR020846">
    <property type="entry name" value="MFS_dom"/>
</dbReference>
<protein>
    <submittedName>
        <fullName evidence="9">MFS transporter</fullName>
    </submittedName>
</protein>
<comment type="subcellular location">
    <subcellularLocation>
        <location evidence="1">Cell membrane</location>
        <topology evidence="1">Multi-pass membrane protein</topology>
    </subcellularLocation>
</comment>
<dbReference type="Proteomes" id="UP000613030">
    <property type="component" value="Unassembled WGS sequence"/>
</dbReference>
<name>A0ABS1KLX5_9BACT</name>
<feature type="transmembrane region" description="Helical" evidence="7">
    <location>
        <begin position="227"/>
        <end position="248"/>
    </location>
</feature>
<keyword evidence="3" id="KW-1003">Cell membrane</keyword>
<feature type="transmembrane region" description="Helical" evidence="7">
    <location>
        <begin position="380"/>
        <end position="398"/>
    </location>
</feature>
<evidence type="ECO:0000256" key="7">
    <source>
        <dbReference type="SAM" id="Phobius"/>
    </source>
</evidence>
<evidence type="ECO:0000256" key="1">
    <source>
        <dbReference type="ARBA" id="ARBA00004651"/>
    </source>
</evidence>
<feature type="domain" description="Major facilitator superfamily (MFS) profile" evidence="8">
    <location>
        <begin position="9"/>
        <end position="402"/>
    </location>
</feature>
<dbReference type="PANTHER" id="PTHR23513:SF11">
    <property type="entry name" value="STAPHYLOFERRIN A TRANSPORTER"/>
    <property type="match status" value="1"/>
</dbReference>
<feature type="transmembrane region" description="Helical" evidence="7">
    <location>
        <begin position="348"/>
        <end position="374"/>
    </location>
</feature>
<keyword evidence="10" id="KW-1185">Reference proteome</keyword>
<dbReference type="PANTHER" id="PTHR23513">
    <property type="entry name" value="INTEGRAL MEMBRANE EFFLUX PROTEIN-RELATED"/>
    <property type="match status" value="1"/>
</dbReference>
<dbReference type="InterPro" id="IPR010290">
    <property type="entry name" value="TM_effector"/>
</dbReference>
<feature type="transmembrane region" description="Helical" evidence="7">
    <location>
        <begin position="145"/>
        <end position="165"/>
    </location>
</feature>
<dbReference type="RefSeq" id="WP_202007752.1">
    <property type="nucleotide sequence ID" value="NZ_JAERRB010000001.1"/>
</dbReference>
<dbReference type="EMBL" id="JAERRB010000001">
    <property type="protein sequence ID" value="MBL0740446.1"/>
    <property type="molecule type" value="Genomic_DNA"/>
</dbReference>
<dbReference type="Gene3D" id="1.20.1250.20">
    <property type="entry name" value="MFS general substrate transporter like domains"/>
    <property type="match status" value="1"/>
</dbReference>
<organism evidence="9 10">
    <name type="scientific">Chryseolinea lacunae</name>
    <dbReference type="NCBI Taxonomy" id="2801331"/>
    <lineage>
        <taxon>Bacteria</taxon>
        <taxon>Pseudomonadati</taxon>
        <taxon>Bacteroidota</taxon>
        <taxon>Cytophagia</taxon>
        <taxon>Cytophagales</taxon>
        <taxon>Fulvivirgaceae</taxon>
        <taxon>Chryseolinea</taxon>
    </lineage>
</organism>
<proteinExistence type="predicted"/>
<gene>
    <name evidence="9" type="ORF">JI741_04415</name>
</gene>
<comment type="caution">
    <text evidence="9">The sequence shown here is derived from an EMBL/GenBank/DDBJ whole genome shotgun (WGS) entry which is preliminary data.</text>
</comment>
<feature type="transmembrane region" description="Helical" evidence="7">
    <location>
        <begin position="291"/>
        <end position="308"/>
    </location>
</feature>
<evidence type="ECO:0000256" key="3">
    <source>
        <dbReference type="ARBA" id="ARBA00022475"/>
    </source>
</evidence>
<keyword evidence="6 7" id="KW-0472">Membrane</keyword>
<feature type="transmembrane region" description="Helical" evidence="7">
    <location>
        <begin position="21"/>
        <end position="41"/>
    </location>
</feature>
<dbReference type="CDD" id="cd06173">
    <property type="entry name" value="MFS_MefA_like"/>
    <property type="match status" value="1"/>
</dbReference>
<feature type="transmembrane region" description="Helical" evidence="7">
    <location>
        <begin position="47"/>
        <end position="68"/>
    </location>
</feature>
<sequence length="423" mass="46565">MREIQAFKAFQSRNYRLYFSGQSVSLIGTWMQRTAVYWLVYEKTGSSFMLGTAVFATQFPSFLLSILGGVVSDRYNRYRVLLLTQVASLVQALCVTGLILSGHYEVWHILTLSVVLGIINAFDVPARQAMVYDMVNNKEHVPNAIALNSSMVHLARLIGPALSGIVLENLGASVCFFINACSFLAVIASLLFMRLPVYKKTERLNNAITDLKNGFVYLKETPAISRVMLMLALISLLSLPYVTLLPVYAKEIYHGSAATFGYLNSFVGLGAIAGAFFLASLKPGTELKRILFVNTLLFGLGLLTFSHISSMPLAMPFLVLTGFGMMSQTTISNTLIQMAVVPAMRGRVISYYAMAFFGMQPIGSLLIGSLSHYVGAANTLLLQGAITLCIALAFMPFLRRRELKSSEKMKLEQLKERSVETTG</sequence>
<feature type="transmembrane region" description="Helical" evidence="7">
    <location>
        <begin position="171"/>
        <end position="193"/>
    </location>
</feature>
<keyword evidence="4 7" id="KW-0812">Transmembrane</keyword>
<dbReference type="PROSITE" id="PS50850">
    <property type="entry name" value="MFS"/>
    <property type="match status" value="1"/>
</dbReference>
<feature type="transmembrane region" description="Helical" evidence="7">
    <location>
        <begin position="260"/>
        <end position="279"/>
    </location>
</feature>
<keyword evidence="2" id="KW-0813">Transport</keyword>
<accession>A0ABS1KLX5</accession>
<evidence type="ECO:0000259" key="8">
    <source>
        <dbReference type="PROSITE" id="PS50850"/>
    </source>
</evidence>
<evidence type="ECO:0000256" key="2">
    <source>
        <dbReference type="ARBA" id="ARBA00022448"/>
    </source>
</evidence>